<reference evidence="2 3" key="1">
    <citation type="submission" date="2024-06" db="EMBL/GenBank/DDBJ databases">
        <title>Genomic Encyclopedia of Type Strains, Phase IV (KMG-IV): sequencing the most valuable type-strain genomes for metagenomic binning, comparative biology and taxonomic classification.</title>
        <authorList>
            <person name="Goeker M."/>
        </authorList>
    </citation>
    <scope>NUCLEOTIDE SEQUENCE [LARGE SCALE GENOMIC DNA]</scope>
    <source>
        <strain evidence="2 3">DSM 29492</strain>
    </source>
</reference>
<proteinExistence type="predicted"/>
<comment type="caution">
    <text evidence="2">The sequence shown here is derived from an EMBL/GenBank/DDBJ whole genome shotgun (WGS) entry which is preliminary data.</text>
</comment>
<organism evidence="2 3">
    <name type="scientific">Blautia caecimuris</name>
    <dbReference type="NCBI Taxonomy" id="1796615"/>
    <lineage>
        <taxon>Bacteria</taxon>
        <taxon>Bacillati</taxon>
        <taxon>Bacillota</taxon>
        <taxon>Clostridia</taxon>
        <taxon>Lachnospirales</taxon>
        <taxon>Lachnospiraceae</taxon>
        <taxon>Blautia</taxon>
    </lineage>
</organism>
<evidence type="ECO:0000256" key="1">
    <source>
        <dbReference type="SAM" id="SignalP"/>
    </source>
</evidence>
<evidence type="ECO:0000313" key="2">
    <source>
        <dbReference type="EMBL" id="MET3750534.1"/>
    </source>
</evidence>
<gene>
    <name evidence="2" type="ORF">ABID24_001786</name>
</gene>
<dbReference type="EMBL" id="JBEPMJ010000011">
    <property type="protein sequence ID" value="MET3750534.1"/>
    <property type="molecule type" value="Genomic_DNA"/>
</dbReference>
<evidence type="ECO:0000313" key="3">
    <source>
        <dbReference type="Proteomes" id="UP001549106"/>
    </source>
</evidence>
<protein>
    <submittedName>
        <fullName evidence="2">Uncharacterized protein</fullName>
    </submittedName>
</protein>
<sequence length="360" mass="41352">MNYKKIFMAVLYVCLFMPLISQNMVMASENIFPEKYINKQNGVTFETNIEVPEKLDFSKIKTGTAKLQYPKSEQAISEIAADIAIVDQDISSIEWKGKTVDISYYTLEDGSTLNLDTILTYTTPFFDDILNVFRVEKTDVFNADNYSQENNFSYISSEDAFQYIVDMINRCGYELGETNYKYYALDAETMQQQEIIADKAGDNSISEPREWNKEDDCYYFFAEQVYEGLPIYYGNQTFPDDGVTNRPVQAVYSSRGVEGLYVNKVYSITESGGKVSLLEFDKLAEKISDKYGNLLTSASYYVNRAKLYYMPVAIGVEDYELRPVWLFEIHEKGTDSETENEYETTLYTFLDAQTGEEVVV</sequence>
<feature type="chain" id="PRO_5046632400" evidence="1">
    <location>
        <begin position="28"/>
        <end position="360"/>
    </location>
</feature>
<feature type="signal peptide" evidence="1">
    <location>
        <begin position="1"/>
        <end position="27"/>
    </location>
</feature>
<keyword evidence="1" id="KW-0732">Signal</keyword>
<name>A0ABV2M263_9FIRM</name>
<dbReference type="RefSeq" id="WP_257464574.1">
    <property type="nucleotide sequence ID" value="NZ_BAABXP010000005.1"/>
</dbReference>
<keyword evidence="3" id="KW-1185">Reference proteome</keyword>
<dbReference type="Proteomes" id="UP001549106">
    <property type="component" value="Unassembled WGS sequence"/>
</dbReference>
<accession>A0ABV2M263</accession>